<organism evidence="9 10">
    <name type="scientific">Paenibacillus timonensis</name>
    <dbReference type="NCBI Taxonomy" id="225915"/>
    <lineage>
        <taxon>Bacteria</taxon>
        <taxon>Bacillati</taxon>
        <taxon>Bacillota</taxon>
        <taxon>Bacilli</taxon>
        <taxon>Bacillales</taxon>
        <taxon>Paenibacillaceae</taxon>
        <taxon>Paenibacillus</taxon>
    </lineage>
</organism>
<keyword evidence="4" id="KW-0309">Germination</keyword>
<evidence type="ECO:0000256" key="1">
    <source>
        <dbReference type="ARBA" id="ARBA00004141"/>
    </source>
</evidence>
<reference evidence="10" key="1">
    <citation type="journal article" date="2019" name="Int. J. Syst. Evol. Microbiol.">
        <title>The Global Catalogue of Microorganisms (GCM) 10K type strain sequencing project: providing services to taxonomists for standard genome sequencing and annotation.</title>
        <authorList>
            <consortium name="The Broad Institute Genomics Platform"/>
            <consortium name="The Broad Institute Genome Sequencing Center for Infectious Disease"/>
            <person name="Wu L."/>
            <person name="Ma J."/>
        </authorList>
    </citation>
    <scope>NUCLEOTIDE SEQUENCE [LARGE SCALE GENOMIC DNA]</scope>
    <source>
        <strain evidence="10">CCUG 48216</strain>
    </source>
</reference>
<feature type="transmembrane region" description="Helical" evidence="8">
    <location>
        <begin position="32"/>
        <end position="58"/>
    </location>
</feature>
<sequence length="365" mass="40754">MRITEKISTTQLAIVISSALFGQYSLTYPKIIAGAAGTAAPLMTVAGTCCAAFSLFVFTRLSQRFSDQTIFDYSQGVIGKFPSLLANILVFACFFMSSALLFRQFGEVLSTVVFRKTPIEMSILMIVVLIAFSCRRNAVKFSYVLLFYWPFVILPFLFVIMMATKSVRPLNLLPLLGNETPKWPQALLSPASLYLGAFIVTVLLPVTEKPRQALKAAMLGIAVTGCLYLLLVVSTIGIYGVQETLQLLYPTLEMARSIAIGGDVIERMDALFIIMWVINVYTTMYTMYYITSLSLSHLFKLQDHRLVTTLLMPLLFGVSLLPQDQFQLYSISRITDESGYLFLTGYGLFLWITSLIRRKGGRSHA</sequence>
<dbReference type="Proteomes" id="UP001597211">
    <property type="component" value="Unassembled WGS sequence"/>
</dbReference>
<name>A0ABW3SFX1_9BACL</name>
<comment type="caution">
    <text evidence="9">The sequence shown here is derived from an EMBL/GenBank/DDBJ whole genome shotgun (WGS) entry which is preliminary data.</text>
</comment>
<dbReference type="EMBL" id="JBHTKZ010000053">
    <property type="protein sequence ID" value="MFD1183711.1"/>
    <property type="molecule type" value="Genomic_DNA"/>
</dbReference>
<evidence type="ECO:0000256" key="5">
    <source>
        <dbReference type="ARBA" id="ARBA00022692"/>
    </source>
</evidence>
<evidence type="ECO:0000256" key="2">
    <source>
        <dbReference type="ARBA" id="ARBA00007998"/>
    </source>
</evidence>
<protein>
    <submittedName>
        <fullName evidence="9">Endospore germination permease</fullName>
    </submittedName>
</protein>
<keyword evidence="7 8" id="KW-0472">Membrane</keyword>
<feature type="transmembrane region" description="Helical" evidence="8">
    <location>
        <begin position="303"/>
        <end position="320"/>
    </location>
</feature>
<evidence type="ECO:0000256" key="8">
    <source>
        <dbReference type="SAM" id="Phobius"/>
    </source>
</evidence>
<comment type="similarity">
    <text evidence="2">Belongs to the amino acid-polyamine-organocation (APC) superfamily. Spore germination protein (SGP) (TC 2.A.3.9) family.</text>
</comment>
<keyword evidence="3" id="KW-0813">Transport</keyword>
<dbReference type="PANTHER" id="PTHR34975">
    <property type="entry name" value="SPORE GERMINATION PROTEIN A2"/>
    <property type="match status" value="1"/>
</dbReference>
<feature type="transmembrane region" description="Helical" evidence="8">
    <location>
        <begin position="183"/>
        <end position="204"/>
    </location>
</feature>
<evidence type="ECO:0000256" key="6">
    <source>
        <dbReference type="ARBA" id="ARBA00022989"/>
    </source>
</evidence>
<feature type="transmembrane region" description="Helical" evidence="8">
    <location>
        <begin position="216"/>
        <end position="241"/>
    </location>
</feature>
<feature type="transmembrane region" description="Helical" evidence="8">
    <location>
        <begin position="117"/>
        <end position="134"/>
    </location>
</feature>
<evidence type="ECO:0000256" key="3">
    <source>
        <dbReference type="ARBA" id="ARBA00022448"/>
    </source>
</evidence>
<evidence type="ECO:0000256" key="4">
    <source>
        <dbReference type="ARBA" id="ARBA00022544"/>
    </source>
</evidence>
<gene>
    <name evidence="9" type="ORF">ACFQ2Z_20405</name>
</gene>
<accession>A0ABW3SFX1</accession>
<feature type="transmembrane region" description="Helical" evidence="8">
    <location>
        <begin position="340"/>
        <end position="356"/>
    </location>
</feature>
<keyword evidence="10" id="KW-1185">Reference proteome</keyword>
<feature type="transmembrane region" description="Helical" evidence="8">
    <location>
        <begin position="141"/>
        <end position="163"/>
    </location>
</feature>
<dbReference type="Gene3D" id="1.20.1740.10">
    <property type="entry name" value="Amino acid/polyamine transporter I"/>
    <property type="match status" value="1"/>
</dbReference>
<proteinExistence type="inferred from homology"/>
<keyword evidence="6 8" id="KW-1133">Transmembrane helix</keyword>
<dbReference type="Pfam" id="PF03845">
    <property type="entry name" value="Spore_permease"/>
    <property type="match status" value="1"/>
</dbReference>
<feature type="transmembrane region" description="Helical" evidence="8">
    <location>
        <begin position="270"/>
        <end position="291"/>
    </location>
</feature>
<feature type="transmembrane region" description="Helical" evidence="8">
    <location>
        <begin position="84"/>
        <end position="105"/>
    </location>
</feature>
<dbReference type="RefSeq" id="WP_240270819.1">
    <property type="nucleotide sequence ID" value="NZ_JAKSXN010000057.1"/>
</dbReference>
<keyword evidence="5 8" id="KW-0812">Transmembrane</keyword>
<evidence type="ECO:0000313" key="9">
    <source>
        <dbReference type="EMBL" id="MFD1183711.1"/>
    </source>
</evidence>
<evidence type="ECO:0000313" key="10">
    <source>
        <dbReference type="Proteomes" id="UP001597211"/>
    </source>
</evidence>
<dbReference type="NCBIfam" id="TIGR00912">
    <property type="entry name" value="2A0309"/>
    <property type="match status" value="1"/>
</dbReference>
<evidence type="ECO:0000256" key="7">
    <source>
        <dbReference type="ARBA" id="ARBA00023136"/>
    </source>
</evidence>
<comment type="subcellular location">
    <subcellularLocation>
        <location evidence="1">Membrane</location>
        <topology evidence="1">Multi-pass membrane protein</topology>
    </subcellularLocation>
</comment>
<dbReference type="PANTHER" id="PTHR34975:SF2">
    <property type="entry name" value="SPORE GERMINATION PROTEIN A2"/>
    <property type="match status" value="1"/>
</dbReference>
<feature type="transmembrane region" description="Helical" evidence="8">
    <location>
        <begin position="7"/>
        <end position="26"/>
    </location>
</feature>
<dbReference type="InterPro" id="IPR004761">
    <property type="entry name" value="Spore_GerAB"/>
</dbReference>